<feature type="domain" description="BTB" evidence="1">
    <location>
        <begin position="74"/>
        <end position="142"/>
    </location>
</feature>
<sequence>MPAILGRLYNEAENNNYVNSTWVVSGKSIISSEEKVVVSPVIVKNSGNNESADMDTELGLKFNFEWIFLNKNFSDLVLQTACGKEIPVHRLVLATASPVFQAMFSHDMLENKSQSVDMVDISHEAAVEMLRYIYTGRIKAEEFSLTADVLAAADKYQLEELKNKCERILGSNLSTENVVEALKIAHTYSAKNLEKEAVDFIKRKMNETLPLNEIKDMILGKGRLVSK</sequence>
<gene>
    <name evidence="2" type="ORF">TKK_001782</name>
</gene>
<dbReference type="PROSITE" id="PS50097">
    <property type="entry name" value="BTB"/>
    <property type="match status" value="1"/>
</dbReference>
<dbReference type="SMART" id="SM00225">
    <property type="entry name" value="BTB"/>
    <property type="match status" value="1"/>
</dbReference>
<dbReference type="AlphaFoldDB" id="A0ABD2XMX2"/>
<keyword evidence="3" id="KW-1185">Reference proteome</keyword>
<evidence type="ECO:0000313" key="2">
    <source>
        <dbReference type="EMBL" id="KAL3406464.1"/>
    </source>
</evidence>
<dbReference type="Pfam" id="PF00651">
    <property type="entry name" value="BTB"/>
    <property type="match status" value="1"/>
</dbReference>
<evidence type="ECO:0000259" key="1">
    <source>
        <dbReference type="PROSITE" id="PS50097"/>
    </source>
</evidence>
<dbReference type="InterPro" id="IPR011333">
    <property type="entry name" value="SKP1/BTB/POZ_sf"/>
</dbReference>
<accession>A0ABD2XMX2</accession>
<protein>
    <recommendedName>
        <fullName evidence="1">BTB domain-containing protein</fullName>
    </recommendedName>
</protein>
<dbReference type="Gene3D" id="6.10.250.3030">
    <property type="match status" value="1"/>
</dbReference>
<evidence type="ECO:0000313" key="3">
    <source>
        <dbReference type="Proteomes" id="UP001627154"/>
    </source>
</evidence>
<name>A0ABD2XMX2_9HYME</name>
<dbReference type="EMBL" id="JBJJXI010000019">
    <property type="protein sequence ID" value="KAL3406464.1"/>
    <property type="molecule type" value="Genomic_DNA"/>
</dbReference>
<dbReference type="InterPro" id="IPR000210">
    <property type="entry name" value="BTB/POZ_dom"/>
</dbReference>
<organism evidence="2 3">
    <name type="scientific">Trichogramma kaykai</name>
    <dbReference type="NCBI Taxonomy" id="54128"/>
    <lineage>
        <taxon>Eukaryota</taxon>
        <taxon>Metazoa</taxon>
        <taxon>Ecdysozoa</taxon>
        <taxon>Arthropoda</taxon>
        <taxon>Hexapoda</taxon>
        <taxon>Insecta</taxon>
        <taxon>Pterygota</taxon>
        <taxon>Neoptera</taxon>
        <taxon>Endopterygota</taxon>
        <taxon>Hymenoptera</taxon>
        <taxon>Apocrita</taxon>
        <taxon>Proctotrupomorpha</taxon>
        <taxon>Chalcidoidea</taxon>
        <taxon>Trichogrammatidae</taxon>
        <taxon>Trichogramma</taxon>
    </lineage>
</organism>
<comment type="caution">
    <text evidence="2">The sequence shown here is derived from an EMBL/GenBank/DDBJ whole genome shotgun (WGS) entry which is preliminary data.</text>
</comment>
<reference evidence="2 3" key="1">
    <citation type="journal article" date="2024" name="bioRxiv">
        <title>A reference genome for Trichogramma kaykai: A tiny desert-dwelling parasitoid wasp with competing sex-ratio distorters.</title>
        <authorList>
            <person name="Culotta J."/>
            <person name="Lindsey A.R."/>
        </authorList>
    </citation>
    <scope>NUCLEOTIDE SEQUENCE [LARGE SCALE GENOMIC DNA]</scope>
    <source>
        <strain evidence="2 3">KSX58</strain>
    </source>
</reference>
<dbReference type="Gene3D" id="3.30.710.10">
    <property type="entry name" value="Potassium Channel Kv1.1, Chain A"/>
    <property type="match status" value="1"/>
</dbReference>
<dbReference type="Proteomes" id="UP001627154">
    <property type="component" value="Unassembled WGS sequence"/>
</dbReference>
<dbReference type="FunFam" id="3.30.710.10:FF:000159">
    <property type="entry name" value="Speckle-type POZ protein B"/>
    <property type="match status" value="1"/>
</dbReference>
<dbReference type="PANTHER" id="PTHR24413">
    <property type="entry name" value="SPECKLE-TYPE POZ PROTEIN"/>
    <property type="match status" value="1"/>
</dbReference>
<dbReference type="SUPFAM" id="SSF54695">
    <property type="entry name" value="POZ domain"/>
    <property type="match status" value="1"/>
</dbReference>
<proteinExistence type="predicted"/>